<dbReference type="InterPro" id="IPR025997">
    <property type="entry name" value="SBP_2_dom"/>
</dbReference>
<evidence type="ECO:0000256" key="2">
    <source>
        <dbReference type="ARBA" id="ARBA00007639"/>
    </source>
</evidence>
<gene>
    <name evidence="9" type="ORF">D5281_14275</name>
</gene>
<dbReference type="InterPro" id="IPR028082">
    <property type="entry name" value="Peripla_BP_I"/>
</dbReference>
<sequence length="337" mass="37498">MRRRIFFLLLAVCMLLTSCGHNQKDEQKTSIRIGISLYRGDDTFINNIRSELEEKAKEYERENGIKVTLDIQDAKGSQNTQNNQVERFISLGCDVLCINPVDRMEASGMIEKAMAAKVPVVFFNRQPVEEDMNRWEQLYYIGVDAKETAILQGQMVVDMYQKEPESVDINGDGVVNYVLLEGESSHQDSLIRTEWSIRSLKDGGVPIEKITGGIANWERSQASALMEQWLLQYPGTIELVVSNNDDMALGAIDALERGEVTGVNVIGIDGTTPGLEAVRSGKMLGTVSANKELYASAILELAAGCALGKEAPKEYPLVDGTYYWTPQEIIIMENTDK</sequence>
<dbReference type="EMBL" id="QZDT01000023">
    <property type="protein sequence ID" value="NBJ93727.1"/>
    <property type="molecule type" value="Genomic_DNA"/>
</dbReference>
<dbReference type="GO" id="GO:0030246">
    <property type="term" value="F:carbohydrate binding"/>
    <property type="evidence" value="ECO:0007669"/>
    <property type="project" value="InterPro"/>
</dbReference>
<feature type="chain" id="PRO_5040862980" description="D-galactose/methyl-galactoside binding periplasmic protein MglB" evidence="7">
    <location>
        <begin position="24"/>
        <end position="337"/>
    </location>
</feature>
<dbReference type="OrthoDB" id="9769193at2"/>
<evidence type="ECO:0000256" key="7">
    <source>
        <dbReference type="SAM" id="SignalP"/>
    </source>
</evidence>
<dbReference type="RefSeq" id="WP_160560789.1">
    <property type="nucleotide sequence ID" value="NZ_QZDT01000023.1"/>
</dbReference>
<feature type="signal peptide" evidence="7">
    <location>
        <begin position="1"/>
        <end position="23"/>
    </location>
</feature>
<evidence type="ECO:0000313" key="9">
    <source>
        <dbReference type="EMBL" id="NBJ93727.1"/>
    </source>
</evidence>
<organism evidence="9 10">
    <name type="scientific">Parablautia muri</name>
    <dbReference type="NCBI Taxonomy" id="2320879"/>
    <lineage>
        <taxon>Bacteria</taxon>
        <taxon>Bacillati</taxon>
        <taxon>Bacillota</taxon>
        <taxon>Clostridia</taxon>
        <taxon>Lachnospirales</taxon>
        <taxon>Lachnospiraceae</taxon>
        <taxon>Parablautia</taxon>
    </lineage>
</organism>
<dbReference type="GO" id="GO:0046872">
    <property type="term" value="F:metal ion binding"/>
    <property type="evidence" value="ECO:0007669"/>
    <property type="project" value="UniProtKB-KW"/>
</dbReference>
<evidence type="ECO:0000256" key="1">
    <source>
        <dbReference type="ARBA" id="ARBA00004196"/>
    </source>
</evidence>
<keyword evidence="3" id="KW-0479">Metal-binding</keyword>
<dbReference type="Pfam" id="PF13407">
    <property type="entry name" value="Peripla_BP_4"/>
    <property type="match status" value="1"/>
</dbReference>
<dbReference type="AlphaFoldDB" id="A0A9X5BIY0"/>
<comment type="subunit">
    <text evidence="5">The ABC transporter complex is composed of one ATP-binding protein (MglA), two transmembrane proteins (MglC) and a solute-binding protein (MglB).</text>
</comment>
<comment type="similarity">
    <text evidence="2">Belongs to the bacterial solute-binding protein 2 family.</text>
</comment>
<evidence type="ECO:0000256" key="4">
    <source>
        <dbReference type="ARBA" id="ARBA00022729"/>
    </source>
</evidence>
<proteinExistence type="inferred from homology"/>
<reference evidence="9" key="1">
    <citation type="submission" date="2018-09" db="EMBL/GenBank/DDBJ databases">
        <title>Murine metabolic-syndrome-specific gut microbial biobank.</title>
        <authorList>
            <person name="Liu C."/>
        </authorList>
    </citation>
    <scope>NUCLEOTIDE SEQUENCE</scope>
    <source>
        <strain evidence="9">D42-62</strain>
    </source>
</reference>
<evidence type="ECO:0000259" key="8">
    <source>
        <dbReference type="Pfam" id="PF13407"/>
    </source>
</evidence>
<comment type="subcellular location">
    <subcellularLocation>
        <location evidence="1">Cell envelope</location>
    </subcellularLocation>
</comment>
<keyword evidence="10" id="KW-1185">Reference proteome</keyword>
<evidence type="ECO:0000313" key="10">
    <source>
        <dbReference type="Proteomes" id="UP001154420"/>
    </source>
</evidence>
<protein>
    <recommendedName>
        <fullName evidence="6">D-galactose/methyl-galactoside binding periplasmic protein MglB</fullName>
    </recommendedName>
</protein>
<evidence type="ECO:0000256" key="5">
    <source>
        <dbReference type="ARBA" id="ARBA00034323"/>
    </source>
</evidence>
<dbReference type="SUPFAM" id="SSF53822">
    <property type="entry name" value="Periplasmic binding protein-like I"/>
    <property type="match status" value="1"/>
</dbReference>
<evidence type="ECO:0000256" key="3">
    <source>
        <dbReference type="ARBA" id="ARBA00022723"/>
    </source>
</evidence>
<name>A0A9X5BIY0_9FIRM</name>
<dbReference type="PANTHER" id="PTHR46847:SF1">
    <property type="entry name" value="D-ALLOSE-BINDING PERIPLASMIC PROTEIN-RELATED"/>
    <property type="match status" value="1"/>
</dbReference>
<dbReference type="Gene3D" id="3.40.50.2300">
    <property type="match status" value="2"/>
</dbReference>
<dbReference type="InterPro" id="IPR044085">
    <property type="entry name" value="MglB-like_PBP1"/>
</dbReference>
<feature type="domain" description="Periplasmic binding protein" evidence="8">
    <location>
        <begin position="33"/>
        <end position="309"/>
    </location>
</feature>
<dbReference type="PROSITE" id="PS51257">
    <property type="entry name" value="PROKAR_LIPOPROTEIN"/>
    <property type="match status" value="1"/>
</dbReference>
<comment type="caution">
    <text evidence="9">The sequence shown here is derived from an EMBL/GenBank/DDBJ whole genome shotgun (WGS) entry which is preliminary data.</text>
</comment>
<dbReference type="Proteomes" id="UP001154420">
    <property type="component" value="Unassembled WGS sequence"/>
</dbReference>
<evidence type="ECO:0000256" key="6">
    <source>
        <dbReference type="ARBA" id="ARBA00034344"/>
    </source>
</evidence>
<keyword evidence="4 7" id="KW-0732">Signal</keyword>
<dbReference type="CDD" id="cd01539">
    <property type="entry name" value="PBP1_GGBP"/>
    <property type="match status" value="1"/>
</dbReference>
<dbReference type="PANTHER" id="PTHR46847">
    <property type="entry name" value="D-ALLOSE-BINDING PERIPLASMIC PROTEIN-RELATED"/>
    <property type="match status" value="1"/>
</dbReference>
<accession>A0A9X5BIY0</accession>
<dbReference type="GO" id="GO:0030313">
    <property type="term" value="C:cell envelope"/>
    <property type="evidence" value="ECO:0007669"/>
    <property type="project" value="UniProtKB-SubCell"/>
</dbReference>